<organism evidence="1 2">
    <name type="scientific">Clostridium cadaveris</name>
    <dbReference type="NCBI Taxonomy" id="1529"/>
    <lineage>
        <taxon>Bacteria</taxon>
        <taxon>Bacillati</taxon>
        <taxon>Bacillota</taxon>
        <taxon>Clostridia</taxon>
        <taxon>Eubacteriales</taxon>
        <taxon>Clostridiaceae</taxon>
        <taxon>Clostridium</taxon>
    </lineage>
</organism>
<evidence type="ECO:0000313" key="2">
    <source>
        <dbReference type="Proteomes" id="UP000182135"/>
    </source>
</evidence>
<accession>A0A1I2KEN2</accession>
<dbReference type="GeneID" id="90543958"/>
<name>A0A1I2KEN2_9CLOT</name>
<dbReference type="EMBL" id="FOOE01000005">
    <property type="protein sequence ID" value="SFF64690.1"/>
    <property type="molecule type" value="Genomic_DNA"/>
</dbReference>
<reference evidence="1 2" key="1">
    <citation type="submission" date="2016-10" db="EMBL/GenBank/DDBJ databases">
        <authorList>
            <person name="de Groot N.N."/>
        </authorList>
    </citation>
    <scope>NUCLEOTIDE SEQUENCE [LARGE SCALE GENOMIC DNA]</scope>
    <source>
        <strain evidence="1 2">NLAE-zl-G419</strain>
    </source>
</reference>
<evidence type="ECO:0000313" key="1">
    <source>
        <dbReference type="EMBL" id="SFF64690.1"/>
    </source>
</evidence>
<dbReference type="AlphaFoldDB" id="A0A1I2KEN2"/>
<dbReference type="OrthoDB" id="1938961at2"/>
<sequence length="214" mass="24181">MISVYLYVALLLLMIVLCIKAFFIGRRKAPGKIRIYNTVITLGFSLRYIALLILFMVQSMNYIYFTKYLVCLNLIIVPCTIALCLYIFMRVDGLKFDYFFVLMALGAVLYGIVMTLCKVSIEIRNPFGYIMRFLFEDKIYLAYIAIISAALVITIVGFGKANSKSSGIIITMISIMVILGELLLKLMGVSLAFNTLIGEFMILLTLNIGLKTFK</sequence>
<keyword evidence="2" id="KW-1185">Reference proteome</keyword>
<dbReference type="RefSeq" id="WP_027637318.1">
    <property type="nucleotide sequence ID" value="NZ_BAAACD010000045.1"/>
</dbReference>
<dbReference type="STRING" id="1529.SAMN04487885_10584"/>
<protein>
    <submittedName>
        <fullName evidence="1">Uncharacterized protein</fullName>
    </submittedName>
</protein>
<dbReference type="Proteomes" id="UP000182135">
    <property type="component" value="Unassembled WGS sequence"/>
</dbReference>
<gene>
    <name evidence="1" type="ORF">SAMN04487885_10584</name>
</gene>
<proteinExistence type="predicted"/>
<dbReference type="eggNOG" id="ENOG502ZUV2">
    <property type="taxonomic scope" value="Bacteria"/>
</dbReference>